<dbReference type="STRING" id="1108045.GORHZ_097_00100"/>
<keyword evidence="7" id="KW-0808">Transferase</keyword>
<dbReference type="RefSeq" id="WP_006333036.1">
    <property type="nucleotide sequence ID" value="NZ_BAHC01000097.1"/>
</dbReference>
<dbReference type="EMBL" id="BAHC01000097">
    <property type="protein sequence ID" value="GAB90334.1"/>
    <property type="molecule type" value="Genomic_DNA"/>
</dbReference>
<organism evidence="7 8">
    <name type="scientific">Gordonia rhizosphera NBRC 16068</name>
    <dbReference type="NCBI Taxonomy" id="1108045"/>
    <lineage>
        <taxon>Bacteria</taxon>
        <taxon>Bacillati</taxon>
        <taxon>Actinomycetota</taxon>
        <taxon>Actinomycetes</taxon>
        <taxon>Mycobacteriales</taxon>
        <taxon>Gordoniaceae</taxon>
        <taxon>Gordonia</taxon>
    </lineage>
</organism>
<dbReference type="PANTHER" id="PTHR31438">
    <property type="entry name" value="LYSINE N-ACYLTRANSFERASE C17G9.06C-RELATED"/>
    <property type="match status" value="1"/>
</dbReference>
<keyword evidence="8" id="KW-1185">Reference proteome</keyword>
<evidence type="ECO:0000256" key="2">
    <source>
        <dbReference type="ARBA" id="ARBA00005102"/>
    </source>
</evidence>
<evidence type="ECO:0000259" key="6">
    <source>
        <dbReference type="PROSITE" id="PS51186"/>
    </source>
</evidence>
<dbReference type="Gene3D" id="3.40.630.30">
    <property type="match status" value="1"/>
</dbReference>
<comment type="caution">
    <text evidence="7">The sequence shown here is derived from an EMBL/GenBank/DDBJ whole genome shotgun (WGS) entry which is preliminary data.</text>
</comment>
<name>K6WUX8_9ACTN</name>
<evidence type="ECO:0000313" key="7">
    <source>
        <dbReference type="EMBL" id="GAB90334.1"/>
    </source>
</evidence>
<sequence length="208" mass="23088">MGSSATYSIGREITDVPADVVAAGGPVVPDLTGRFTLRPVDPDGTDPDMLVEWFARPHLVETWEQEWGVQRWRADSAHRRAGDYSRPLIVALDGTEVAYIELYRPTRDEIARLYAADPHDMGLHIATADPALTGRGIMSAFMADLARAVFDTDSRCRRILLEPDAGNTRMRRALTKQGWVDLGEFDVRPDRRIALYALGRTPADLPAT</sequence>
<dbReference type="PANTHER" id="PTHR31438:SF1">
    <property type="entry name" value="LYSINE N-ACYLTRANSFERASE C17G9.06C-RELATED"/>
    <property type="match status" value="1"/>
</dbReference>
<dbReference type="SMART" id="SM01006">
    <property type="entry name" value="AlcB"/>
    <property type="match status" value="1"/>
</dbReference>
<protein>
    <recommendedName>
        <fullName evidence="3">Lysine N-acyltransferase MbtK</fullName>
    </recommendedName>
    <alternativeName>
        <fullName evidence="5">Mycobactin synthase protein K</fullName>
    </alternativeName>
</protein>
<dbReference type="UniPathway" id="UPA00011"/>
<dbReference type="Pfam" id="PF13523">
    <property type="entry name" value="Acetyltransf_8"/>
    <property type="match status" value="1"/>
</dbReference>
<evidence type="ECO:0000313" key="8">
    <source>
        <dbReference type="Proteomes" id="UP000008363"/>
    </source>
</evidence>
<dbReference type="GO" id="GO:0046677">
    <property type="term" value="P:response to antibiotic"/>
    <property type="evidence" value="ECO:0007669"/>
    <property type="project" value="UniProtKB-KW"/>
</dbReference>
<evidence type="ECO:0000256" key="1">
    <source>
        <dbReference type="ARBA" id="ARBA00003818"/>
    </source>
</evidence>
<evidence type="ECO:0000256" key="5">
    <source>
        <dbReference type="ARBA" id="ARBA00031122"/>
    </source>
</evidence>
<dbReference type="SUPFAM" id="SSF55729">
    <property type="entry name" value="Acyl-CoA N-acyltransferases (Nat)"/>
    <property type="match status" value="1"/>
</dbReference>
<accession>K6WUX8</accession>
<feature type="domain" description="N-acetyltransferase" evidence="6">
    <location>
        <begin position="35"/>
        <end position="202"/>
    </location>
</feature>
<dbReference type="PROSITE" id="PS51186">
    <property type="entry name" value="GNAT"/>
    <property type="match status" value="1"/>
</dbReference>
<keyword evidence="7" id="KW-0012">Acyltransferase</keyword>
<dbReference type="Proteomes" id="UP000008363">
    <property type="component" value="Unassembled WGS sequence"/>
</dbReference>
<keyword evidence="4" id="KW-0046">Antibiotic resistance</keyword>
<dbReference type="eggNOG" id="COG1670">
    <property type="taxonomic scope" value="Bacteria"/>
</dbReference>
<dbReference type="GO" id="GO:0019290">
    <property type="term" value="P:siderophore biosynthetic process"/>
    <property type="evidence" value="ECO:0007669"/>
    <property type="project" value="InterPro"/>
</dbReference>
<evidence type="ECO:0000256" key="4">
    <source>
        <dbReference type="ARBA" id="ARBA00023251"/>
    </source>
</evidence>
<dbReference type="InterPro" id="IPR000182">
    <property type="entry name" value="GNAT_dom"/>
</dbReference>
<reference evidence="7 8" key="1">
    <citation type="submission" date="2012-08" db="EMBL/GenBank/DDBJ databases">
        <title>Whole genome shotgun sequence of Gordonia rhizosphera NBRC 16068.</title>
        <authorList>
            <person name="Takarada H."/>
            <person name="Isaki S."/>
            <person name="Hosoyama A."/>
            <person name="Tsuchikane K."/>
            <person name="Katsumata H."/>
            <person name="Baba S."/>
            <person name="Ohji S."/>
            <person name="Yamazaki S."/>
            <person name="Fujita N."/>
        </authorList>
    </citation>
    <scope>NUCLEOTIDE SEQUENCE [LARGE SCALE GENOMIC DNA]</scope>
    <source>
        <strain evidence="7 8">NBRC 16068</strain>
    </source>
</reference>
<dbReference type="InterPro" id="IPR016181">
    <property type="entry name" value="Acyl_CoA_acyltransferase"/>
</dbReference>
<evidence type="ECO:0000256" key="3">
    <source>
        <dbReference type="ARBA" id="ARBA00020586"/>
    </source>
</evidence>
<dbReference type="GO" id="GO:0016410">
    <property type="term" value="F:N-acyltransferase activity"/>
    <property type="evidence" value="ECO:0007669"/>
    <property type="project" value="TreeGrafter"/>
</dbReference>
<comment type="pathway">
    <text evidence="2">Siderophore biosynthesis; mycobactin biosynthesis.</text>
</comment>
<gene>
    <name evidence="7" type="ORF">GORHZ_097_00100</name>
</gene>
<dbReference type="InterPro" id="IPR019432">
    <property type="entry name" value="Acyltransferase_MbtK/IucB-like"/>
</dbReference>
<dbReference type="AlphaFoldDB" id="K6WUX8"/>
<proteinExistence type="predicted"/>
<comment type="function">
    <text evidence="1">Acyltransferase required for the direct transfer of medium- to long-chain fatty acyl moieties from a carrier protein (MbtL) on to the epsilon-amino group of lysine residue in the mycobactin core.</text>
</comment>